<protein>
    <submittedName>
        <fullName evidence="1">Uncharacterized protein</fullName>
    </submittedName>
</protein>
<evidence type="ECO:0000313" key="1">
    <source>
        <dbReference type="EMBL" id="MEQ2241917.1"/>
    </source>
</evidence>
<sequence>MRNIHNHKSLAPLPYASHQHGHTLLWDNNLLLNQHLSQVSQSGCVNPSPMHIMPKMIPEVFSGVEVRTAGRPFHPLFSQSGKLCSVGASIDILEDKSSSP</sequence>
<organism evidence="1 2">
    <name type="scientific">Ilyodon furcidens</name>
    <name type="common">goldbreast splitfin</name>
    <dbReference type="NCBI Taxonomy" id="33524"/>
    <lineage>
        <taxon>Eukaryota</taxon>
        <taxon>Metazoa</taxon>
        <taxon>Chordata</taxon>
        <taxon>Craniata</taxon>
        <taxon>Vertebrata</taxon>
        <taxon>Euteleostomi</taxon>
        <taxon>Actinopterygii</taxon>
        <taxon>Neopterygii</taxon>
        <taxon>Teleostei</taxon>
        <taxon>Neoteleostei</taxon>
        <taxon>Acanthomorphata</taxon>
        <taxon>Ovalentaria</taxon>
        <taxon>Atherinomorphae</taxon>
        <taxon>Cyprinodontiformes</taxon>
        <taxon>Goodeidae</taxon>
        <taxon>Ilyodon</taxon>
    </lineage>
</organism>
<comment type="caution">
    <text evidence="1">The sequence shown here is derived from an EMBL/GenBank/DDBJ whole genome shotgun (WGS) entry which is preliminary data.</text>
</comment>
<reference evidence="1 2" key="1">
    <citation type="submission" date="2021-06" db="EMBL/GenBank/DDBJ databases">
        <authorList>
            <person name="Palmer J.M."/>
        </authorList>
    </citation>
    <scope>NUCLEOTIDE SEQUENCE [LARGE SCALE GENOMIC DNA]</scope>
    <source>
        <strain evidence="2">if_2019</strain>
        <tissue evidence="1">Muscle</tissue>
    </source>
</reference>
<proteinExistence type="predicted"/>
<gene>
    <name evidence="1" type="ORF">ILYODFUR_030314</name>
</gene>
<dbReference type="EMBL" id="JAHRIQ010062398">
    <property type="protein sequence ID" value="MEQ2241917.1"/>
    <property type="molecule type" value="Genomic_DNA"/>
</dbReference>
<dbReference type="Proteomes" id="UP001482620">
    <property type="component" value="Unassembled WGS sequence"/>
</dbReference>
<keyword evidence="2" id="KW-1185">Reference proteome</keyword>
<evidence type="ECO:0000313" key="2">
    <source>
        <dbReference type="Proteomes" id="UP001482620"/>
    </source>
</evidence>
<name>A0ABV0UBH0_9TELE</name>
<accession>A0ABV0UBH0</accession>